<name>A0A3B1ALN4_9ZZZZ</name>
<protein>
    <recommendedName>
        <fullName evidence="2">SPOR domain-containing protein</fullName>
    </recommendedName>
</protein>
<dbReference type="EMBL" id="UOFX01000019">
    <property type="protein sequence ID" value="VAX06809.1"/>
    <property type="molecule type" value="Genomic_DNA"/>
</dbReference>
<reference evidence="1" key="1">
    <citation type="submission" date="2018-06" db="EMBL/GenBank/DDBJ databases">
        <authorList>
            <person name="Zhirakovskaya E."/>
        </authorList>
    </citation>
    <scope>NUCLEOTIDE SEQUENCE</scope>
</reference>
<accession>A0A3B1ALN4</accession>
<proteinExistence type="predicted"/>
<evidence type="ECO:0008006" key="2">
    <source>
        <dbReference type="Google" id="ProtNLM"/>
    </source>
</evidence>
<evidence type="ECO:0000313" key="1">
    <source>
        <dbReference type="EMBL" id="VAX06809.1"/>
    </source>
</evidence>
<dbReference type="AlphaFoldDB" id="A0A3B1ALN4"/>
<organism evidence="1">
    <name type="scientific">hydrothermal vent metagenome</name>
    <dbReference type="NCBI Taxonomy" id="652676"/>
    <lineage>
        <taxon>unclassified sequences</taxon>
        <taxon>metagenomes</taxon>
        <taxon>ecological metagenomes</taxon>
    </lineage>
</organism>
<sequence length="351" mass="39278">MKRLFLLLLAINLGLFLWGYQQEQHSLRIAPAPRANVGDLYLLSELGSNPELVTNTAGAAVLEAEQSYLPEQEESIADATNEYIAEHDEPIIAMPAPVIEPEPAAAAHEETGETIVAMTVPAIDEEHIGALTEEGIELPVAETERPPLDEVQEEDILEEQLVFESEEIAEVTMPENIPQTEIEAGPEEFTMEHKCYKLGPIDKRFVATEIARQLTNLNVEVTSHEVPVRRHIGYWVVYPPLDTIAQTRKKMQELKAAGVTDVWRFPQGEFRNAISLGLFSQMKNAEGIRESTLEKGFVTQVLSRYEEGVQYWLEFKSADTPPLSEENLQMLQDGHTDPDMELHPCSAVVIP</sequence>
<gene>
    <name evidence="1" type="ORF">MNBD_GAMMA26-396</name>
</gene>